<evidence type="ECO:0000313" key="4">
    <source>
        <dbReference type="EMBL" id="TCK93360.1"/>
    </source>
</evidence>
<comment type="caution">
    <text evidence="4">The sequence shown here is derived from an EMBL/GenBank/DDBJ whole genome shotgun (WGS) entry which is preliminary data.</text>
</comment>
<feature type="transmembrane region" description="Helical" evidence="2">
    <location>
        <begin position="15"/>
        <end position="34"/>
    </location>
</feature>
<dbReference type="SUPFAM" id="SSF51261">
    <property type="entry name" value="Duplicated hybrid motif"/>
    <property type="match status" value="1"/>
</dbReference>
<keyword evidence="4" id="KW-0378">Hydrolase</keyword>
<dbReference type="InterPro" id="IPR016047">
    <property type="entry name" value="M23ase_b-sheet_dom"/>
</dbReference>
<keyword evidence="2" id="KW-0472">Membrane</keyword>
<dbReference type="PANTHER" id="PTHR21666:SF270">
    <property type="entry name" value="MUREIN HYDROLASE ACTIVATOR ENVC"/>
    <property type="match status" value="1"/>
</dbReference>
<dbReference type="RefSeq" id="WP_132282267.1">
    <property type="nucleotide sequence ID" value="NZ_SMGQ01000012.1"/>
</dbReference>
<proteinExistence type="predicted"/>
<protein>
    <submittedName>
        <fullName evidence="4">Murein DD-endopeptidase MepM/ murein hydrolase activator NlpD</fullName>
    </submittedName>
</protein>
<accession>A0A4R1MML8</accession>
<reference evidence="4 5" key="1">
    <citation type="submission" date="2019-03" db="EMBL/GenBank/DDBJ databases">
        <title>Genomic Encyclopedia of Type Strains, Phase IV (KMG-IV): sequencing the most valuable type-strain genomes for metagenomic binning, comparative biology and taxonomic classification.</title>
        <authorList>
            <person name="Goeker M."/>
        </authorList>
    </citation>
    <scope>NUCLEOTIDE SEQUENCE [LARGE SCALE GENOMIC DNA]</scope>
    <source>
        <strain evidence="4 5">DSM 24176</strain>
    </source>
</reference>
<dbReference type="PANTHER" id="PTHR21666">
    <property type="entry name" value="PEPTIDASE-RELATED"/>
    <property type="match status" value="1"/>
</dbReference>
<evidence type="ECO:0000259" key="3">
    <source>
        <dbReference type="Pfam" id="PF01551"/>
    </source>
</evidence>
<dbReference type="CDD" id="cd12797">
    <property type="entry name" value="M23_peptidase"/>
    <property type="match status" value="1"/>
</dbReference>
<feature type="compositionally biased region" description="Acidic residues" evidence="1">
    <location>
        <begin position="69"/>
        <end position="91"/>
    </location>
</feature>
<evidence type="ECO:0000256" key="1">
    <source>
        <dbReference type="SAM" id="MobiDB-lite"/>
    </source>
</evidence>
<evidence type="ECO:0000256" key="2">
    <source>
        <dbReference type="SAM" id="Phobius"/>
    </source>
</evidence>
<dbReference type="GO" id="GO:0004222">
    <property type="term" value="F:metalloendopeptidase activity"/>
    <property type="evidence" value="ECO:0007669"/>
    <property type="project" value="TreeGrafter"/>
</dbReference>
<gene>
    <name evidence="4" type="ORF">EDC19_1553</name>
</gene>
<dbReference type="OrthoDB" id="1938544at2"/>
<keyword evidence="2" id="KW-0812">Transmembrane</keyword>
<dbReference type="Pfam" id="PF01551">
    <property type="entry name" value="Peptidase_M23"/>
    <property type="match status" value="1"/>
</dbReference>
<evidence type="ECO:0000313" key="5">
    <source>
        <dbReference type="Proteomes" id="UP000294545"/>
    </source>
</evidence>
<dbReference type="EMBL" id="SMGQ01000012">
    <property type="protein sequence ID" value="TCK93360.1"/>
    <property type="molecule type" value="Genomic_DNA"/>
</dbReference>
<organism evidence="4 5">
    <name type="scientific">Natranaerovirga hydrolytica</name>
    <dbReference type="NCBI Taxonomy" id="680378"/>
    <lineage>
        <taxon>Bacteria</taxon>
        <taxon>Bacillati</taxon>
        <taxon>Bacillota</taxon>
        <taxon>Clostridia</taxon>
        <taxon>Lachnospirales</taxon>
        <taxon>Natranaerovirgaceae</taxon>
        <taxon>Natranaerovirga</taxon>
    </lineage>
</organism>
<dbReference type="InterPro" id="IPR011055">
    <property type="entry name" value="Dup_hybrid_motif"/>
</dbReference>
<keyword evidence="2" id="KW-1133">Transmembrane helix</keyword>
<dbReference type="InterPro" id="IPR050570">
    <property type="entry name" value="Cell_wall_metabolism_enzyme"/>
</dbReference>
<name>A0A4R1MML8_9FIRM</name>
<dbReference type="Gene3D" id="2.70.70.10">
    <property type="entry name" value="Glucose Permease (Domain IIA)"/>
    <property type="match status" value="1"/>
</dbReference>
<sequence length="282" mass="32023">MNKEKIQSFVKGKQFYYVLLAAFATLFVISSIVLSNTNKEEANKEMDLVDLNTPIEEESERLIEPISLEIEDEHNDEDEETETETEEETVEENIVENNDDILEKENDDVAEKNDTIIENEEEVVTTVAQSSEAIETKVDSQPIVTFNPESGMDWPIQGELLMPYSMEETIYFETLDQYKYNPAMTIKAMIGTEVKAAATGEVIEIAHKKDVGTTVTLKHNEEYKTVYGQLTDIQYNEGDIIEAGEIIGTVQTPTIFYVKEGSHLYFQVLKEDKPINPISLLN</sequence>
<dbReference type="AlphaFoldDB" id="A0A4R1MML8"/>
<feature type="region of interest" description="Disordered" evidence="1">
    <location>
        <begin position="56"/>
        <end position="91"/>
    </location>
</feature>
<dbReference type="Proteomes" id="UP000294545">
    <property type="component" value="Unassembled WGS sequence"/>
</dbReference>
<keyword evidence="5" id="KW-1185">Reference proteome</keyword>
<feature type="domain" description="M23ase beta-sheet core" evidence="3">
    <location>
        <begin position="182"/>
        <end position="277"/>
    </location>
</feature>